<dbReference type="PANTHER" id="PTHR33988">
    <property type="entry name" value="ENDORIBONUCLEASE MAZF-RELATED"/>
    <property type="match status" value="1"/>
</dbReference>
<dbReference type="InterPro" id="IPR011067">
    <property type="entry name" value="Plasmid_toxin/cell-grow_inhib"/>
</dbReference>
<dbReference type="Pfam" id="PF02452">
    <property type="entry name" value="PemK_toxin"/>
    <property type="match status" value="1"/>
</dbReference>
<keyword evidence="3" id="KW-1185">Reference proteome</keyword>
<dbReference type="GO" id="GO:0003677">
    <property type="term" value="F:DNA binding"/>
    <property type="evidence" value="ECO:0007669"/>
    <property type="project" value="InterPro"/>
</dbReference>
<dbReference type="GO" id="GO:0004521">
    <property type="term" value="F:RNA endonuclease activity"/>
    <property type="evidence" value="ECO:0007669"/>
    <property type="project" value="TreeGrafter"/>
</dbReference>
<dbReference type="OrthoDB" id="9793906at2"/>
<dbReference type="Proteomes" id="UP000326944">
    <property type="component" value="Chromosome"/>
</dbReference>
<keyword evidence="1" id="KW-0255">Endonuclease</keyword>
<evidence type="ECO:0000313" key="3">
    <source>
        <dbReference type="Proteomes" id="UP000326944"/>
    </source>
</evidence>
<dbReference type="PANTHER" id="PTHR33988:SF2">
    <property type="entry name" value="ENDORIBONUCLEASE MAZF"/>
    <property type="match status" value="1"/>
</dbReference>
<accession>A0A5P8P249</accession>
<gene>
    <name evidence="2" type="ORF">FJR48_08125</name>
</gene>
<protein>
    <recommendedName>
        <fullName evidence="1">mRNA interferase</fullName>
        <ecNumber evidence="1">3.1.-.-</ecNumber>
    </recommendedName>
</protein>
<dbReference type="GO" id="GO:0006402">
    <property type="term" value="P:mRNA catabolic process"/>
    <property type="evidence" value="ECO:0007669"/>
    <property type="project" value="TreeGrafter"/>
</dbReference>
<keyword evidence="1" id="KW-0540">Nuclease</keyword>
<evidence type="ECO:0000256" key="1">
    <source>
        <dbReference type="PIRNR" id="PIRNR033490"/>
    </source>
</evidence>
<dbReference type="EC" id="3.1.-.-" evidence="1"/>
<proteinExistence type="inferred from homology"/>
<dbReference type="GO" id="GO:0016075">
    <property type="term" value="P:rRNA catabolic process"/>
    <property type="evidence" value="ECO:0007669"/>
    <property type="project" value="TreeGrafter"/>
</dbReference>
<dbReference type="EMBL" id="CP043617">
    <property type="protein sequence ID" value="QFR49701.1"/>
    <property type="molecule type" value="Genomic_DNA"/>
</dbReference>
<sequence>MLERGGIYLAKLYHSKGAEPGKTRPVLVLQDDALNEVGHETVIILPLTTNLIDDAFPLRMRILKRDLLKQDSDVLCDQVRAIDTKRVIQDKLAVVNKNELYEIEQMVQLILGIS</sequence>
<dbReference type="RefSeq" id="WP_152307648.1">
    <property type="nucleotide sequence ID" value="NZ_CP043617.1"/>
</dbReference>
<dbReference type="AlphaFoldDB" id="A0A5P8P249"/>
<comment type="similarity">
    <text evidence="1">Belongs to the PemK/MazF family.</text>
</comment>
<dbReference type="KEGG" id="sulg:FJR48_08125"/>
<organism evidence="2 3">
    <name type="scientific">Sulfurimonas lithotrophica</name>
    <dbReference type="NCBI Taxonomy" id="2590022"/>
    <lineage>
        <taxon>Bacteria</taxon>
        <taxon>Pseudomonadati</taxon>
        <taxon>Campylobacterota</taxon>
        <taxon>Epsilonproteobacteria</taxon>
        <taxon>Campylobacterales</taxon>
        <taxon>Sulfurimonadaceae</taxon>
        <taxon>Sulfurimonas</taxon>
    </lineage>
</organism>
<dbReference type="InterPro" id="IPR003477">
    <property type="entry name" value="PemK-like"/>
</dbReference>
<dbReference type="Gene3D" id="2.30.30.110">
    <property type="match status" value="1"/>
</dbReference>
<evidence type="ECO:0000313" key="2">
    <source>
        <dbReference type="EMBL" id="QFR49701.1"/>
    </source>
</evidence>
<name>A0A5P8P249_9BACT</name>
<dbReference type="GO" id="GO:0016787">
    <property type="term" value="F:hydrolase activity"/>
    <property type="evidence" value="ECO:0007669"/>
    <property type="project" value="UniProtKB-KW"/>
</dbReference>
<reference evidence="2 3" key="1">
    <citation type="submission" date="2019-09" db="EMBL/GenBank/DDBJ databases">
        <title>Sulfurimonas gotlandica sp. nov., a chemoautotrophic and psychrotolerant epsilonproteobacterium isolated from a pelagic redoxcline, and an emended description of the genus Sulfurimonas.</title>
        <authorList>
            <person name="Wang S."/>
            <person name="Jiang L."/>
            <person name="Shao S."/>
        </authorList>
    </citation>
    <scope>NUCLEOTIDE SEQUENCE [LARGE SCALE GENOMIC DNA]</scope>
    <source>
        <strain evidence="2 3">GYSZ_1</strain>
    </source>
</reference>
<dbReference type="SUPFAM" id="SSF50118">
    <property type="entry name" value="Cell growth inhibitor/plasmid maintenance toxic component"/>
    <property type="match status" value="1"/>
</dbReference>
<comment type="function">
    <text evidence="1">Toxic component of a type II toxin-antitoxin (TA) system.</text>
</comment>
<keyword evidence="1" id="KW-0378">Hydrolase</keyword>
<dbReference type="PIRSF" id="PIRSF033490">
    <property type="entry name" value="MazF"/>
    <property type="match status" value="1"/>
</dbReference>